<dbReference type="EMBL" id="GBXM01052650">
    <property type="protein sequence ID" value="JAH55927.1"/>
    <property type="molecule type" value="Transcribed_RNA"/>
</dbReference>
<dbReference type="AlphaFoldDB" id="A0A0E9TR57"/>
<organism evidence="1">
    <name type="scientific">Anguilla anguilla</name>
    <name type="common">European freshwater eel</name>
    <name type="synonym">Muraena anguilla</name>
    <dbReference type="NCBI Taxonomy" id="7936"/>
    <lineage>
        <taxon>Eukaryota</taxon>
        <taxon>Metazoa</taxon>
        <taxon>Chordata</taxon>
        <taxon>Craniata</taxon>
        <taxon>Vertebrata</taxon>
        <taxon>Euteleostomi</taxon>
        <taxon>Actinopterygii</taxon>
        <taxon>Neopterygii</taxon>
        <taxon>Teleostei</taxon>
        <taxon>Anguilliformes</taxon>
        <taxon>Anguillidae</taxon>
        <taxon>Anguilla</taxon>
    </lineage>
</organism>
<protein>
    <submittedName>
        <fullName evidence="1">Uncharacterized protein</fullName>
    </submittedName>
</protein>
<evidence type="ECO:0000313" key="1">
    <source>
        <dbReference type="EMBL" id="JAH55927.1"/>
    </source>
</evidence>
<sequence length="58" mass="6652">MSNLSSMFHYKRFNSFPSAPLFINKRRAQSSQYTSASNTKECTVLYSVGAPERPIFTR</sequence>
<accession>A0A0E9TR57</accession>
<reference evidence="1" key="2">
    <citation type="journal article" date="2015" name="Fish Shellfish Immunol.">
        <title>Early steps in the European eel (Anguilla anguilla)-Vibrio vulnificus interaction in the gills: Role of the RtxA13 toxin.</title>
        <authorList>
            <person name="Callol A."/>
            <person name="Pajuelo D."/>
            <person name="Ebbesson L."/>
            <person name="Teles M."/>
            <person name="MacKenzie S."/>
            <person name="Amaro C."/>
        </authorList>
    </citation>
    <scope>NUCLEOTIDE SEQUENCE</scope>
</reference>
<proteinExistence type="predicted"/>
<name>A0A0E9TR57_ANGAN</name>
<reference evidence="1" key="1">
    <citation type="submission" date="2014-11" db="EMBL/GenBank/DDBJ databases">
        <authorList>
            <person name="Amaro Gonzalez C."/>
        </authorList>
    </citation>
    <scope>NUCLEOTIDE SEQUENCE</scope>
</reference>